<geneLocation type="plasmid" evidence="1">
    <name>pB21a</name>
</geneLocation>
<sequence>MFTVPPVAADRFAGILQVTQKIDPATMHPKQGYTADGKPSGEAKLVEGHQVYRVPVQYIDDSGVDSSVSLQVFTLPTKVIPALAQLVPTGTVRMVPWVRNGRIAWSLTADGIEVLDSITGVLDD</sequence>
<evidence type="ECO:0000313" key="1">
    <source>
        <dbReference type="EMBL" id="ABX10957.1"/>
    </source>
</evidence>
<accession>A9CCY0</accession>
<organism evidence="1">
    <name type="scientific">Bifidobacterium breve</name>
    <dbReference type="NCBI Taxonomy" id="1685"/>
    <lineage>
        <taxon>Bacteria</taxon>
        <taxon>Bacillati</taxon>
        <taxon>Actinomycetota</taxon>
        <taxon>Actinomycetes</taxon>
        <taxon>Bifidobacteriales</taxon>
        <taxon>Bifidobacteriaceae</taxon>
        <taxon>Bifidobacterium</taxon>
    </lineage>
</organism>
<name>A9CCY0_BIFBR</name>
<proteinExistence type="predicted"/>
<dbReference type="AlphaFoldDB" id="A9CCY0"/>
<keyword evidence="1" id="KW-0614">Plasmid</keyword>
<reference evidence="1" key="1">
    <citation type="journal article" date="2008" name="Plasmid">
        <title>Characterization of plasmids from human infant Bifidobacterium strains: sequence analysis and construction of E. coli-Bifidobacterium shuttle vectors.</title>
        <authorList>
            <person name="Shkoporov A.N."/>
            <person name="Efimov B.A."/>
            <person name="Khokhlova E.V."/>
            <person name="Steele J.L."/>
            <person name="Kafarskaia L.I."/>
            <person name="Smeianov V.V."/>
        </authorList>
    </citation>
    <scope>NUCLEOTIDE SEQUENCE</scope>
    <source>
        <strain evidence="1">B21a</strain>
        <plasmid evidence="1">pB21a</plasmid>
    </source>
</reference>
<dbReference type="EMBL" id="DQ497626">
    <property type="protein sequence ID" value="ABX10957.1"/>
    <property type="molecule type" value="Genomic_DNA"/>
</dbReference>
<dbReference type="RefSeq" id="WP_012478167.1">
    <property type="nucleotide sequence ID" value="NC_010930.1"/>
</dbReference>
<protein>
    <submittedName>
        <fullName evidence="1">Uncharacterized protein</fullName>
    </submittedName>
</protein>